<dbReference type="Gene3D" id="2.60.40.10">
    <property type="entry name" value="Immunoglobulins"/>
    <property type="match status" value="1"/>
</dbReference>
<feature type="chain" id="PRO_5012726421" evidence="2">
    <location>
        <begin position="19"/>
        <end position="510"/>
    </location>
</feature>
<dbReference type="AlphaFoldDB" id="A0A1N6DX95"/>
<evidence type="ECO:0000313" key="5">
    <source>
        <dbReference type="Proteomes" id="UP000185207"/>
    </source>
</evidence>
<keyword evidence="1 2" id="KW-0732">Signal</keyword>
<accession>A0A1N6DX95</accession>
<evidence type="ECO:0000256" key="1">
    <source>
        <dbReference type="ARBA" id="ARBA00022729"/>
    </source>
</evidence>
<dbReference type="InterPro" id="IPR036116">
    <property type="entry name" value="FN3_sf"/>
</dbReference>
<proteinExistence type="predicted"/>
<evidence type="ECO:0000259" key="3">
    <source>
        <dbReference type="PROSITE" id="PS50853"/>
    </source>
</evidence>
<organism evidence="4 5">
    <name type="scientific">Epilithonimonas zeae</name>
    <dbReference type="NCBI Taxonomy" id="1416779"/>
    <lineage>
        <taxon>Bacteria</taxon>
        <taxon>Pseudomonadati</taxon>
        <taxon>Bacteroidota</taxon>
        <taxon>Flavobacteriia</taxon>
        <taxon>Flavobacteriales</taxon>
        <taxon>Weeksellaceae</taxon>
        <taxon>Chryseobacterium group</taxon>
        <taxon>Epilithonimonas</taxon>
    </lineage>
</organism>
<evidence type="ECO:0000313" key="4">
    <source>
        <dbReference type="EMBL" id="SIN75314.1"/>
    </source>
</evidence>
<dbReference type="InterPro" id="IPR011628">
    <property type="entry name" value="Cleaved_adhesin"/>
</dbReference>
<evidence type="ECO:0000256" key="2">
    <source>
        <dbReference type="SAM" id="SignalP"/>
    </source>
</evidence>
<dbReference type="NCBIfam" id="TIGR04183">
    <property type="entry name" value="Por_Secre_tail"/>
    <property type="match status" value="1"/>
</dbReference>
<gene>
    <name evidence="4" type="ORF">SAMN05444409_0119</name>
</gene>
<dbReference type="OrthoDB" id="951108at2"/>
<keyword evidence="5" id="KW-1185">Reference proteome</keyword>
<dbReference type="Gene3D" id="2.60.120.200">
    <property type="match status" value="1"/>
</dbReference>
<name>A0A1N6DX95_9FLAO</name>
<sequence>MKKILLSCFVAIGICASAQTTVVFEDSFESYTDFAISDIGSWTLKDIDLKTTYGITSGGSAVVFPNSGVAKSYQVFNASATVPASGVGFSARTGDKNLVCFNATSSPWNDDWLISPKISMVATGTSAVSFWAKSANSSYGLEKFQVFVSTTGTDIANFTAISPVIVTPADVTYHEYTYDLSTYKGQQIYIAIRCTSDDQFALNIDDFKVTNTAPATTAPNCATLTSPTNSNTAVPPGSTTLSWTAPTTGGTVSSYDVYFGTSPNPTTLLATVAGTSTTAPTAVSTTYYWRVVPKNDIGSATGCNEFSFTTAAASYCTTAPNLVYGNLTPSTCNGTTAVTRTTAYAGEYSTVNVVAGRTYKFDILLKNGYYITIATDNTTPVGLASGTNSVTYTATTTGVLRFYSHTNSTCSGATDSSTSHTRSVICMGTLAVSDINKSDISVYPNPFVDTLKISDIKGVKSVSINDVSGREVKILAPSAELNLSNLKAGLYIVNLKMEDGSVKTFKAIKK</sequence>
<protein>
    <submittedName>
        <fullName evidence="4">Por secretion system C-terminal sorting domain-containing protein</fullName>
    </submittedName>
</protein>
<dbReference type="InterPro" id="IPR026444">
    <property type="entry name" value="Secre_tail"/>
</dbReference>
<dbReference type="Pfam" id="PF07675">
    <property type="entry name" value="Cleaved_Adhesin"/>
    <property type="match status" value="1"/>
</dbReference>
<dbReference type="SUPFAM" id="SSF49265">
    <property type="entry name" value="Fibronectin type III"/>
    <property type="match status" value="1"/>
</dbReference>
<dbReference type="EMBL" id="FSRK01000001">
    <property type="protein sequence ID" value="SIN75314.1"/>
    <property type="molecule type" value="Genomic_DNA"/>
</dbReference>
<dbReference type="Pfam" id="PF18962">
    <property type="entry name" value="Por_Secre_tail"/>
    <property type="match status" value="1"/>
</dbReference>
<feature type="domain" description="Fibronectin type-III" evidence="3">
    <location>
        <begin position="223"/>
        <end position="313"/>
    </location>
</feature>
<dbReference type="InterPro" id="IPR003961">
    <property type="entry name" value="FN3_dom"/>
</dbReference>
<dbReference type="PROSITE" id="PS50853">
    <property type="entry name" value="FN3"/>
    <property type="match status" value="1"/>
</dbReference>
<reference evidence="5" key="1">
    <citation type="submission" date="2016-11" db="EMBL/GenBank/DDBJ databases">
        <authorList>
            <person name="Varghese N."/>
            <person name="Submissions S."/>
        </authorList>
    </citation>
    <scope>NUCLEOTIDE SEQUENCE [LARGE SCALE GENOMIC DNA]</scope>
    <source>
        <strain evidence="5">DSM 27623</strain>
    </source>
</reference>
<dbReference type="NCBIfam" id="NF038128">
    <property type="entry name" value="choice_anch_J"/>
    <property type="match status" value="1"/>
</dbReference>
<dbReference type="RefSeq" id="WP_074232996.1">
    <property type="nucleotide sequence ID" value="NZ_FSRK01000001.1"/>
</dbReference>
<dbReference type="STRING" id="1416779.SAMN05444409_0119"/>
<dbReference type="Proteomes" id="UP000185207">
    <property type="component" value="Unassembled WGS sequence"/>
</dbReference>
<feature type="signal peptide" evidence="2">
    <location>
        <begin position="1"/>
        <end position="18"/>
    </location>
</feature>
<dbReference type="InterPro" id="IPR013783">
    <property type="entry name" value="Ig-like_fold"/>
</dbReference>